<comment type="similarity">
    <text evidence="1 4">Belongs to the intercrine beta (chemokine CC) family.</text>
</comment>
<evidence type="ECO:0000259" key="5">
    <source>
        <dbReference type="Pfam" id="PF00048"/>
    </source>
</evidence>
<evidence type="ECO:0000313" key="6">
    <source>
        <dbReference type="EMBL" id="KAL1260249.1"/>
    </source>
</evidence>
<keyword evidence="2 4" id="KW-0202">Cytokine</keyword>
<feature type="signal peptide" evidence="4">
    <location>
        <begin position="1"/>
        <end position="23"/>
    </location>
</feature>
<comment type="subcellular location">
    <subcellularLocation>
        <location evidence="4">Secreted</location>
    </subcellularLocation>
</comment>
<feature type="chain" id="PRO_5044984941" description="C-C motif chemokine" evidence="4">
    <location>
        <begin position="24"/>
        <end position="121"/>
    </location>
</feature>
<name>A0ABR3M8I8_9TELE</name>
<dbReference type="SUPFAM" id="SSF54117">
    <property type="entry name" value="Interleukin 8-like chemokines"/>
    <property type="match status" value="1"/>
</dbReference>
<evidence type="ECO:0000256" key="4">
    <source>
        <dbReference type="RuleBase" id="RU361150"/>
    </source>
</evidence>
<feature type="domain" description="Chemokine interleukin-8-like" evidence="5">
    <location>
        <begin position="59"/>
        <end position="107"/>
    </location>
</feature>
<dbReference type="EMBL" id="JAYMGO010000015">
    <property type="protein sequence ID" value="KAL1260249.1"/>
    <property type="molecule type" value="Genomic_DNA"/>
</dbReference>
<reference evidence="6 7" key="1">
    <citation type="submission" date="2023-09" db="EMBL/GenBank/DDBJ databases">
        <authorList>
            <person name="Wang M."/>
        </authorList>
    </citation>
    <scope>NUCLEOTIDE SEQUENCE [LARGE SCALE GENOMIC DNA]</scope>
    <source>
        <strain evidence="6">GT-2023</strain>
        <tissue evidence="6">Liver</tissue>
    </source>
</reference>
<gene>
    <name evidence="6" type="ORF">QQF64_008076</name>
</gene>
<keyword evidence="3" id="KW-1015">Disulfide bond</keyword>
<dbReference type="Pfam" id="PF00048">
    <property type="entry name" value="IL8"/>
    <property type="match status" value="1"/>
</dbReference>
<dbReference type="InterPro" id="IPR000827">
    <property type="entry name" value="Chemokine_CC_CS"/>
</dbReference>
<evidence type="ECO:0000256" key="2">
    <source>
        <dbReference type="ARBA" id="ARBA00022514"/>
    </source>
</evidence>
<evidence type="ECO:0000256" key="1">
    <source>
        <dbReference type="ARBA" id="ARBA00010868"/>
    </source>
</evidence>
<organism evidence="6 7">
    <name type="scientific">Cirrhinus molitorella</name>
    <name type="common">mud carp</name>
    <dbReference type="NCBI Taxonomy" id="172907"/>
    <lineage>
        <taxon>Eukaryota</taxon>
        <taxon>Metazoa</taxon>
        <taxon>Chordata</taxon>
        <taxon>Craniata</taxon>
        <taxon>Vertebrata</taxon>
        <taxon>Euteleostomi</taxon>
        <taxon>Actinopterygii</taxon>
        <taxon>Neopterygii</taxon>
        <taxon>Teleostei</taxon>
        <taxon>Ostariophysi</taxon>
        <taxon>Cypriniformes</taxon>
        <taxon>Cyprinidae</taxon>
        <taxon>Labeoninae</taxon>
        <taxon>Labeonini</taxon>
        <taxon>Cirrhinus</taxon>
    </lineage>
</organism>
<comment type="caution">
    <text evidence="6">The sequence shown here is derived from an EMBL/GenBank/DDBJ whole genome shotgun (WGS) entry which is preliminary data.</text>
</comment>
<keyword evidence="4" id="KW-0732">Signal</keyword>
<evidence type="ECO:0000256" key="3">
    <source>
        <dbReference type="ARBA" id="ARBA00023157"/>
    </source>
</evidence>
<sequence length="121" mass="13804">MGLKATYLLLLTCVAIILTSTLGQKHLEGPIQSKPDKFCHDAPLQRQIYPSRKGFPPARCCRTVVDQIPRRILRLVSSCEIQRNYGACHINALILHFRNKSFCAHPRMLKKLKKIHESKLA</sequence>
<dbReference type="InterPro" id="IPR036048">
    <property type="entry name" value="Interleukin_8-like_sf"/>
</dbReference>
<evidence type="ECO:0000313" key="7">
    <source>
        <dbReference type="Proteomes" id="UP001558613"/>
    </source>
</evidence>
<keyword evidence="4" id="KW-0964">Secreted</keyword>
<dbReference type="InterPro" id="IPR001811">
    <property type="entry name" value="Chemokine_IL8-like_dom"/>
</dbReference>
<keyword evidence="7" id="KW-1185">Reference proteome</keyword>
<dbReference type="Proteomes" id="UP001558613">
    <property type="component" value="Unassembled WGS sequence"/>
</dbReference>
<dbReference type="Gene3D" id="2.40.50.40">
    <property type="match status" value="1"/>
</dbReference>
<protein>
    <recommendedName>
        <fullName evidence="4">C-C motif chemokine</fullName>
    </recommendedName>
</protein>
<proteinExistence type="inferred from homology"/>
<dbReference type="PROSITE" id="PS00472">
    <property type="entry name" value="SMALL_CYTOKINES_CC"/>
    <property type="match status" value="1"/>
</dbReference>
<keyword evidence="4" id="KW-0145">Chemotaxis</keyword>
<accession>A0ABR3M8I8</accession>